<sequence length="94" mass="10557">MGLVGEEARTLTLMVDNQPAIALAKNPVLHDRSKHIESRCHFICDCVDGGHILLEFVETGRQLADILTKPLGRLRFMELKAKIGVVEIKQEQHN</sequence>
<protein>
    <submittedName>
        <fullName evidence="1">Uncharacterized protein</fullName>
    </submittedName>
</protein>
<reference evidence="1" key="2">
    <citation type="journal article" date="2015" name="Data Brief">
        <title>Shoot transcriptome of the giant reed, Arundo donax.</title>
        <authorList>
            <person name="Barrero R.A."/>
            <person name="Guerrero F.D."/>
            <person name="Moolhuijzen P."/>
            <person name="Goolsby J.A."/>
            <person name="Tidwell J."/>
            <person name="Bellgard S.E."/>
            <person name="Bellgard M.I."/>
        </authorList>
    </citation>
    <scope>NUCLEOTIDE SEQUENCE</scope>
    <source>
        <tissue evidence="1">Shoot tissue taken approximately 20 cm above the soil surface</tissue>
    </source>
</reference>
<evidence type="ECO:0000313" key="1">
    <source>
        <dbReference type="EMBL" id="JAD45001.1"/>
    </source>
</evidence>
<name>A0A0A9A1P1_ARUDO</name>
<dbReference type="EMBL" id="GBRH01252894">
    <property type="protein sequence ID" value="JAD45001.1"/>
    <property type="molecule type" value="Transcribed_RNA"/>
</dbReference>
<dbReference type="CDD" id="cd09272">
    <property type="entry name" value="RNase_HI_RT_Ty1"/>
    <property type="match status" value="1"/>
</dbReference>
<dbReference type="AlphaFoldDB" id="A0A0A9A1P1"/>
<reference evidence="1" key="1">
    <citation type="submission" date="2014-09" db="EMBL/GenBank/DDBJ databases">
        <authorList>
            <person name="Magalhaes I.L.F."/>
            <person name="Oliveira U."/>
            <person name="Santos F.R."/>
            <person name="Vidigal T.H.D.A."/>
            <person name="Brescovit A.D."/>
            <person name="Santos A.J."/>
        </authorList>
    </citation>
    <scope>NUCLEOTIDE SEQUENCE</scope>
    <source>
        <tissue evidence="1">Shoot tissue taken approximately 20 cm above the soil surface</tissue>
    </source>
</reference>
<proteinExistence type="predicted"/>
<organism evidence="1">
    <name type="scientific">Arundo donax</name>
    <name type="common">Giant reed</name>
    <name type="synonym">Donax arundinaceus</name>
    <dbReference type="NCBI Taxonomy" id="35708"/>
    <lineage>
        <taxon>Eukaryota</taxon>
        <taxon>Viridiplantae</taxon>
        <taxon>Streptophyta</taxon>
        <taxon>Embryophyta</taxon>
        <taxon>Tracheophyta</taxon>
        <taxon>Spermatophyta</taxon>
        <taxon>Magnoliopsida</taxon>
        <taxon>Liliopsida</taxon>
        <taxon>Poales</taxon>
        <taxon>Poaceae</taxon>
        <taxon>PACMAD clade</taxon>
        <taxon>Arundinoideae</taxon>
        <taxon>Arundineae</taxon>
        <taxon>Arundo</taxon>
    </lineage>
</organism>
<accession>A0A0A9A1P1</accession>